<dbReference type="AlphaFoldDB" id="B0CVU9"/>
<dbReference type="Proteomes" id="UP000001194">
    <property type="component" value="Unassembled WGS sequence"/>
</dbReference>
<name>B0CVU9_LACBS</name>
<dbReference type="KEGG" id="lbc:LACBIDRAFT_292612"/>
<dbReference type="OrthoDB" id="2838799at2759"/>
<feature type="region of interest" description="Disordered" evidence="1">
    <location>
        <begin position="62"/>
        <end position="81"/>
    </location>
</feature>
<keyword evidence="3" id="KW-1185">Reference proteome</keyword>
<dbReference type="HOGENOM" id="CLU_756632_0_0_1"/>
<accession>B0CVU9</accession>
<dbReference type="EMBL" id="DS547093">
    <property type="protein sequence ID" value="EDR13395.1"/>
    <property type="molecule type" value="Genomic_DNA"/>
</dbReference>
<gene>
    <name evidence="2" type="ORF">LACBIDRAFT_292612</name>
</gene>
<evidence type="ECO:0000256" key="1">
    <source>
        <dbReference type="SAM" id="MobiDB-lite"/>
    </source>
</evidence>
<evidence type="ECO:0000313" key="2">
    <source>
        <dbReference type="EMBL" id="EDR13395.1"/>
    </source>
</evidence>
<reference evidence="2 3" key="1">
    <citation type="journal article" date="2008" name="Nature">
        <title>The genome of Laccaria bicolor provides insights into mycorrhizal symbiosis.</title>
        <authorList>
            <person name="Martin F."/>
            <person name="Aerts A."/>
            <person name="Ahren D."/>
            <person name="Brun A."/>
            <person name="Danchin E.G.J."/>
            <person name="Duchaussoy F."/>
            <person name="Gibon J."/>
            <person name="Kohler A."/>
            <person name="Lindquist E."/>
            <person name="Pereda V."/>
            <person name="Salamov A."/>
            <person name="Shapiro H.J."/>
            <person name="Wuyts J."/>
            <person name="Blaudez D."/>
            <person name="Buee M."/>
            <person name="Brokstein P."/>
            <person name="Canbaeck B."/>
            <person name="Cohen D."/>
            <person name="Courty P.E."/>
            <person name="Coutinho P.M."/>
            <person name="Delaruelle C."/>
            <person name="Detter J.C."/>
            <person name="Deveau A."/>
            <person name="DiFazio S."/>
            <person name="Duplessis S."/>
            <person name="Fraissinet-Tachet L."/>
            <person name="Lucic E."/>
            <person name="Frey-Klett P."/>
            <person name="Fourrey C."/>
            <person name="Feussner I."/>
            <person name="Gay G."/>
            <person name="Grimwood J."/>
            <person name="Hoegger P.J."/>
            <person name="Jain P."/>
            <person name="Kilaru S."/>
            <person name="Labbe J."/>
            <person name="Lin Y.C."/>
            <person name="Legue V."/>
            <person name="Le Tacon F."/>
            <person name="Marmeisse R."/>
            <person name="Melayah D."/>
            <person name="Montanini B."/>
            <person name="Muratet M."/>
            <person name="Nehls U."/>
            <person name="Niculita-Hirzel H."/>
            <person name="Oudot-Le Secq M.P."/>
            <person name="Peter M."/>
            <person name="Quesneville H."/>
            <person name="Rajashekar B."/>
            <person name="Reich M."/>
            <person name="Rouhier N."/>
            <person name="Schmutz J."/>
            <person name="Yin T."/>
            <person name="Chalot M."/>
            <person name="Henrissat B."/>
            <person name="Kuees U."/>
            <person name="Lucas S."/>
            <person name="Van de Peer Y."/>
            <person name="Podila G.K."/>
            <person name="Polle A."/>
            <person name="Pukkila P.J."/>
            <person name="Richardson P.M."/>
            <person name="Rouze P."/>
            <person name="Sanders I.R."/>
            <person name="Stajich J.E."/>
            <person name="Tunlid A."/>
            <person name="Tuskan G."/>
            <person name="Grigoriev I.V."/>
        </authorList>
    </citation>
    <scope>NUCLEOTIDE SEQUENCE [LARGE SCALE GENOMIC DNA]</scope>
    <source>
        <strain evidence="3">S238N-H82 / ATCC MYA-4686</strain>
    </source>
</reference>
<dbReference type="GeneID" id="6071718"/>
<dbReference type="InParanoid" id="B0CVU9"/>
<proteinExistence type="predicted"/>
<dbReference type="RefSeq" id="XP_001875893.1">
    <property type="nucleotide sequence ID" value="XM_001875858.1"/>
</dbReference>
<protein>
    <submittedName>
        <fullName evidence="2">Predicted protein</fullName>
    </submittedName>
</protein>
<organism evidence="3">
    <name type="scientific">Laccaria bicolor (strain S238N-H82 / ATCC MYA-4686)</name>
    <name type="common">Bicoloured deceiver</name>
    <name type="synonym">Laccaria laccata var. bicolor</name>
    <dbReference type="NCBI Taxonomy" id="486041"/>
    <lineage>
        <taxon>Eukaryota</taxon>
        <taxon>Fungi</taxon>
        <taxon>Dikarya</taxon>
        <taxon>Basidiomycota</taxon>
        <taxon>Agaricomycotina</taxon>
        <taxon>Agaricomycetes</taxon>
        <taxon>Agaricomycetidae</taxon>
        <taxon>Agaricales</taxon>
        <taxon>Agaricineae</taxon>
        <taxon>Hydnangiaceae</taxon>
        <taxon>Laccaria</taxon>
    </lineage>
</organism>
<sequence length="355" mass="38151">MPLLTTADRLAKAQKAGQVVLKHVTLATAAEAGKTGSNPLDPIAAGLPDGYYQIIQWKDDNEKPSHASVTTPPGVKPDSSVPVVMGTDTDFLSNFWKLTRQYGLTNGFTIVPVGTNIPPTSPDTGATTYDKVAQLPPLGAVLTVGTQNPVNITSGSWSPVPTKSGRTLRKQRILRIPPPQSELFELIRSDIGSAPVKISSVDHITTTAVDGTIVKNFYFGTDPVSNIDATSFVSVNLTTSARDQGWANNPQAGLYSWFEIAILTKKLKLGDKITDQIKVVNGKLQTWVSHSIPLTSTYTEQEGPTFSKDHDLFKNLKAGDVIAVLTAAQFAAWKADARSGNLNFSKLVPTNVKIE</sequence>
<evidence type="ECO:0000313" key="3">
    <source>
        <dbReference type="Proteomes" id="UP000001194"/>
    </source>
</evidence>